<protein>
    <recommendedName>
        <fullName evidence="9">Poly A polymerase head domain-containing protein</fullName>
    </recommendedName>
</protein>
<gene>
    <name evidence="10" type="ORF">PR048_024627</name>
</gene>
<evidence type="ECO:0000313" key="10">
    <source>
        <dbReference type="EMBL" id="KAJ8873792.1"/>
    </source>
</evidence>
<sequence length="110" mass="12852">MYYDVICRDLLMKIKPKDLDFATTAIPEQLKDMFTAENVRMINTKGEKHGTITPRINDKENFEVTTLRIDVCTDGRHADVEFTTDWKLDANRRDLTINSMFLGEYNARFV</sequence>
<evidence type="ECO:0000256" key="2">
    <source>
        <dbReference type="ARBA" id="ARBA00007265"/>
    </source>
</evidence>
<keyword evidence="11" id="KW-1185">Reference proteome</keyword>
<feature type="domain" description="Poly A polymerase head" evidence="9">
    <location>
        <begin position="7"/>
        <end position="103"/>
    </location>
</feature>
<evidence type="ECO:0000256" key="6">
    <source>
        <dbReference type="ARBA" id="ARBA00022723"/>
    </source>
</evidence>
<keyword evidence="7" id="KW-0460">Magnesium</keyword>
<keyword evidence="6" id="KW-0479">Metal-binding</keyword>
<dbReference type="Pfam" id="PF01743">
    <property type="entry name" value="PolyA_pol"/>
    <property type="match status" value="1"/>
</dbReference>
<evidence type="ECO:0000313" key="11">
    <source>
        <dbReference type="Proteomes" id="UP001159363"/>
    </source>
</evidence>
<dbReference type="PANTHER" id="PTHR46173">
    <property type="entry name" value="CCA TRNA NUCLEOTIDYLTRANSFERASE 1, MITOCHONDRIAL"/>
    <property type="match status" value="1"/>
</dbReference>
<comment type="cofactor">
    <cofactor evidence="1">
        <name>Mg(2+)</name>
        <dbReference type="ChEBI" id="CHEBI:18420"/>
    </cofactor>
</comment>
<keyword evidence="8" id="KW-0694">RNA-binding</keyword>
<dbReference type="InterPro" id="IPR050264">
    <property type="entry name" value="Bact_CCA-adding_enz_type3_sf"/>
</dbReference>
<evidence type="ECO:0000256" key="7">
    <source>
        <dbReference type="ARBA" id="ARBA00022842"/>
    </source>
</evidence>
<accession>A0ABQ9GP34</accession>
<evidence type="ECO:0000256" key="1">
    <source>
        <dbReference type="ARBA" id="ARBA00001946"/>
    </source>
</evidence>
<dbReference type="EMBL" id="JARBHB010000010">
    <property type="protein sequence ID" value="KAJ8873792.1"/>
    <property type="molecule type" value="Genomic_DNA"/>
</dbReference>
<dbReference type="InterPro" id="IPR043519">
    <property type="entry name" value="NT_sf"/>
</dbReference>
<evidence type="ECO:0000256" key="8">
    <source>
        <dbReference type="RuleBase" id="RU003953"/>
    </source>
</evidence>
<dbReference type="CDD" id="cd05398">
    <property type="entry name" value="NT_ClassII-CCAase"/>
    <property type="match status" value="1"/>
</dbReference>
<name>A0ABQ9GP34_9NEOP</name>
<dbReference type="PANTHER" id="PTHR46173:SF1">
    <property type="entry name" value="CCA TRNA NUCLEOTIDYLTRANSFERASE 1, MITOCHONDRIAL"/>
    <property type="match status" value="1"/>
</dbReference>
<dbReference type="InterPro" id="IPR002646">
    <property type="entry name" value="PolA_pol_head_dom"/>
</dbReference>
<organism evidence="10 11">
    <name type="scientific">Dryococelus australis</name>
    <dbReference type="NCBI Taxonomy" id="614101"/>
    <lineage>
        <taxon>Eukaryota</taxon>
        <taxon>Metazoa</taxon>
        <taxon>Ecdysozoa</taxon>
        <taxon>Arthropoda</taxon>
        <taxon>Hexapoda</taxon>
        <taxon>Insecta</taxon>
        <taxon>Pterygota</taxon>
        <taxon>Neoptera</taxon>
        <taxon>Polyneoptera</taxon>
        <taxon>Phasmatodea</taxon>
        <taxon>Verophasmatodea</taxon>
        <taxon>Anareolatae</taxon>
        <taxon>Phasmatidae</taxon>
        <taxon>Eurycanthinae</taxon>
        <taxon>Dryococelus</taxon>
    </lineage>
</organism>
<dbReference type="SUPFAM" id="SSF81301">
    <property type="entry name" value="Nucleotidyltransferase"/>
    <property type="match status" value="1"/>
</dbReference>
<comment type="caution">
    <text evidence="10">The sequence shown here is derived from an EMBL/GenBank/DDBJ whole genome shotgun (WGS) entry which is preliminary data.</text>
</comment>
<evidence type="ECO:0000256" key="3">
    <source>
        <dbReference type="ARBA" id="ARBA00022679"/>
    </source>
</evidence>
<evidence type="ECO:0000256" key="4">
    <source>
        <dbReference type="ARBA" id="ARBA00022694"/>
    </source>
</evidence>
<keyword evidence="5" id="KW-0548">Nucleotidyltransferase</keyword>
<keyword evidence="3 8" id="KW-0808">Transferase</keyword>
<dbReference type="Proteomes" id="UP001159363">
    <property type="component" value="Chromosome 9"/>
</dbReference>
<keyword evidence="4" id="KW-0819">tRNA processing</keyword>
<comment type="similarity">
    <text evidence="2 8">Belongs to the tRNA nucleotidyltransferase/poly(A) polymerase family.</text>
</comment>
<proteinExistence type="inferred from homology"/>
<dbReference type="Gene3D" id="3.30.460.10">
    <property type="entry name" value="Beta Polymerase, domain 2"/>
    <property type="match status" value="1"/>
</dbReference>
<reference evidence="10 11" key="1">
    <citation type="submission" date="2023-02" db="EMBL/GenBank/DDBJ databases">
        <title>LHISI_Scaffold_Assembly.</title>
        <authorList>
            <person name="Stuart O.P."/>
            <person name="Cleave R."/>
            <person name="Magrath M.J.L."/>
            <person name="Mikheyev A.S."/>
        </authorList>
    </citation>
    <scope>NUCLEOTIDE SEQUENCE [LARGE SCALE GENOMIC DNA]</scope>
    <source>
        <strain evidence="10">Daus_M_001</strain>
        <tissue evidence="10">Leg muscle</tissue>
    </source>
</reference>
<evidence type="ECO:0000259" key="9">
    <source>
        <dbReference type="Pfam" id="PF01743"/>
    </source>
</evidence>
<evidence type="ECO:0000256" key="5">
    <source>
        <dbReference type="ARBA" id="ARBA00022695"/>
    </source>
</evidence>